<dbReference type="SUPFAM" id="SSF57701">
    <property type="entry name" value="Zn2/Cys6 DNA-binding domain"/>
    <property type="match status" value="1"/>
</dbReference>
<dbReference type="GO" id="GO:0005634">
    <property type="term" value="C:nucleus"/>
    <property type="evidence" value="ECO:0007669"/>
    <property type="project" value="UniProtKB-SubCell"/>
</dbReference>
<evidence type="ECO:0000256" key="2">
    <source>
        <dbReference type="ARBA" id="ARBA00022723"/>
    </source>
</evidence>
<dbReference type="GO" id="GO:0008270">
    <property type="term" value="F:zinc ion binding"/>
    <property type="evidence" value="ECO:0007669"/>
    <property type="project" value="InterPro"/>
</dbReference>
<dbReference type="GO" id="GO:0000981">
    <property type="term" value="F:DNA-binding transcription factor activity, RNA polymerase II-specific"/>
    <property type="evidence" value="ECO:0007669"/>
    <property type="project" value="InterPro"/>
</dbReference>
<evidence type="ECO:0000256" key="5">
    <source>
        <dbReference type="ARBA" id="ARBA00023242"/>
    </source>
</evidence>
<dbReference type="PANTHER" id="PTHR47338:SF29">
    <property type="entry name" value="ZN(2)-C6 FUNGAL-TYPE DOMAIN-CONTAINING PROTEIN"/>
    <property type="match status" value="1"/>
</dbReference>
<dbReference type="PROSITE" id="PS50048">
    <property type="entry name" value="ZN2_CY6_FUNGAL_2"/>
    <property type="match status" value="1"/>
</dbReference>
<feature type="domain" description="Zn(2)-C6 fungal-type" evidence="7">
    <location>
        <begin position="31"/>
        <end position="63"/>
    </location>
</feature>
<evidence type="ECO:0000313" key="8">
    <source>
        <dbReference type="EMBL" id="KTB30636.1"/>
    </source>
</evidence>
<sequence length="588" mass="64814">MSSDTGKSKRRRERNIFKQPDGLKHLRRGKACLNCRFLKIKCDGVKPTCGPCIRVPKDDPCEFTDGPSRTVMLQENIARLQARVRELEEGDSARYSSSHPSTPSSSSGADTVSNTNSPAPPPYQSYPHFEGGFLINFSVDPLRVDAKTLVEEFLPHGPQFGFFLNADRFRQSVLGQSLITAPASVKTVLSAVCLFAVHLSQDDESREAEFLRQALYGLPLEMGNSFEPPRIMDIIQARVLLASYFLRKNQFFESDYHINNAVSLCVAYGLHKISLLYPDPHKLLAVVDGKEIFSVPPKDSIEMGERISGFWTVFSMQRQMLVSRYPSSCAFGNLDSVDEVTTPWPLKMEDYASIPLSSMAGQLSNLSLDNHVGTPRSSSELAMYTKATIILHRASYLSSKLETNQLSMDSMTIFDEYMKLADLITQFQLALKPLVPDIQSGSRTLAIIHSIIACAYINTQQIGTMCSLGEAAPACADAALSVLQTYYTISTSQGAPVPLNPFSSTLCSMAAKYLLQERARIRSLCAGIAWPNMETSGSADFASQQTRLDAAVEEGKSIVMFLSTLREVVPATSANAMNTNELQCRLVP</sequence>
<dbReference type="Pfam" id="PF00172">
    <property type="entry name" value="Zn_clus"/>
    <property type="match status" value="1"/>
</dbReference>
<dbReference type="CDD" id="cd00067">
    <property type="entry name" value="GAL4"/>
    <property type="match status" value="1"/>
</dbReference>
<dbReference type="InterPro" id="IPR007219">
    <property type="entry name" value="XnlR_reg_dom"/>
</dbReference>
<organism evidence="8 9">
    <name type="scientific">Moniliophthora roreri</name>
    <name type="common">Frosty pod rot fungus</name>
    <name type="synonym">Monilia roreri</name>
    <dbReference type="NCBI Taxonomy" id="221103"/>
    <lineage>
        <taxon>Eukaryota</taxon>
        <taxon>Fungi</taxon>
        <taxon>Dikarya</taxon>
        <taxon>Basidiomycota</taxon>
        <taxon>Agaricomycotina</taxon>
        <taxon>Agaricomycetes</taxon>
        <taxon>Agaricomycetidae</taxon>
        <taxon>Agaricales</taxon>
        <taxon>Marasmiineae</taxon>
        <taxon>Marasmiaceae</taxon>
        <taxon>Moniliophthora</taxon>
    </lineage>
</organism>
<evidence type="ECO:0000259" key="7">
    <source>
        <dbReference type="PROSITE" id="PS50048"/>
    </source>
</evidence>
<dbReference type="EMBL" id="LATX01002374">
    <property type="protein sequence ID" value="KTB30636.1"/>
    <property type="molecule type" value="Genomic_DNA"/>
</dbReference>
<dbReference type="GO" id="GO:0006351">
    <property type="term" value="P:DNA-templated transcription"/>
    <property type="evidence" value="ECO:0007669"/>
    <property type="project" value="InterPro"/>
</dbReference>
<comment type="caution">
    <text evidence="8">The sequence shown here is derived from an EMBL/GenBank/DDBJ whole genome shotgun (WGS) entry which is preliminary data.</text>
</comment>
<feature type="compositionally biased region" description="Low complexity" evidence="6">
    <location>
        <begin position="96"/>
        <end position="107"/>
    </location>
</feature>
<dbReference type="SMART" id="SM00066">
    <property type="entry name" value="GAL4"/>
    <property type="match status" value="1"/>
</dbReference>
<comment type="subcellular location">
    <subcellularLocation>
        <location evidence="1">Nucleus</location>
    </subcellularLocation>
</comment>
<dbReference type="eggNOG" id="ENOG502QWTJ">
    <property type="taxonomic scope" value="Eukaryota"/>
</dbReference>
<dbReference type="CDD" id="cd14725">
    <property type="entry name" value="ZIP_Gal4-like_2"/>
    <property type="match status" value="1"/>
</dbReference>
<dbReference type="AlphaFoldDB" id="A0A0W0F2W1"/>
<proteinExistence type="predicted"/>
<keyword evidence="5" id="KW-0539">Nucleus</keyword>
<dbReference type="CDD" id="cd12148">
    <property type="entry name" value="fungal_TF_MHR"/>
    <property type="match status" value="1"/>
</dbReference>
<keyword evidence="3" id="KW-0805">Transcription regulation</keyword>
<feature type="region of interest" description="Disordered" evidence="6">
    <location>
        <begin position="89"/>
        <end position="123"/>
    </location>
</feature>
<dbReference type="Proteomes" id="UP000054988">
    <property type="component" value="Unassembled WGS sequence"/>
</dbReference>
<name>A0A0W0F2W1_MONRR</name>
<dbReference type="PROSITE" id="PS00463">
    <property type="entry name" value="ZN2_CY6_FUNGAL_1"/>
    <property type="match status" value="1"/>
</dbReference>
<evidence type="ECO:0000313" key="9">
    <source>
        <dbReference type="Proteomes" id="UP000054988"/>
    </source>
</evidence>
<dbReference type="InterPro" id="IPR001138">
    <property type="entry name" value="Zn2Cys6_DnaBD"/>
</dbReference>
<protein>
    <recommendedName>
        <fullName evidence="7">Zn(2)-C6 fungal-type domain-containing protein</fullName>
    </recommendedName>
</protein>
<keyword evidence="4" id="KW-0804">Transcription</keyword>
<dbReference type="InterPro" id="IPR036864">
    <property type="entry name" value="Zn2-C6_fun-type_DNA-bd_sf"/>
</dbReference>
<dbReference type="Pfam" id="PF04082">
    <property type="entry name" value="Fungal_trans"/>
    <property type="match status" value="1"/>
</dbReference>
<evidence type="ECO:0000256" key="4">
    <source>
        <dbReference type="ARBA" id="ARBA00023163"/>
    </source>
</evidence>
<evidence type="ECO:0000256" key="6">
    <source>
        <dbReference type="SAM" id="MobiDB-lite"/>
    </source>
</evidence>
<keyword evidence="2" id="KW-0479">Metal-binding</keyword>
<feature type="region of interest" description="Disordered" evidence="6">
    <location>
        <begin position="1"/>
        <end position="20"/>
    </location>
</feature>
<dbReference type="PANTHER" id="PTHR47338">
    <property type="entry name" value="ZN(II)2CYS6 TRANSCRIPTION FACTOR (EUROFUNG)-RELATED"/>
    <property type="match status" value="1"/>
</dbReference>
<dbReference type="GO" id="GO:0003677">
    <property type="term" value="F:DNA binding"/>
    <property type="evidence" value="ECO:0007669"/>
    <property type="project" value="InterPro"/>
</dbReference>
<evidence type="ECO:0000256" key="3">
    <source>
        <dbReference type="ARBA" id="ARBA00023015"/>
    </source>
</evidence>
<accession>A0A0W0F2W1</accession>
<feature type="compositionally biased region" description="Polar residues" evidence="6">
    <location>
        <begin position="108"/>
        <end position="117"/>
    </location>
</feature>
<evidence type="ECO:0000256" key="1">
    <source>
        <dbReference type="ARBA" id="ARBA00004123"/>
    </source>
</evidence>
<dbReference type="Gene3D" id="4.10.240.10">
    <property type="entry name" value="Zn(2)-C6 fungal-type DNA-binding domain"/>
    <property type="match status" value="1"/>
</dbReference>
<gene>
    <name evidence="8" type="ORF">WG66_16789</name>
</gene>
<dbReference type="InterPro" id="IPR050815">
    <property type="entry name" value="TF_fung"/>
</dbReference>
<reference evidence="8 9" key="1">
    <citation type="submission" date="2015-12" db="EMBL/GenBank/DDBJ databases">
        <title>Draft genome sequence of Moniliophthora roreri, the causal agent of frosty pod rot of cacao.</title>
        <authorList>
            <person name="Aime M.C."/>
            <person name="Diaz-Valderrama J.R."/>
            <person name="Kijpornyongpan T."/>
            <person name="Phillips-Mora W."/>
        </authorList>
    </citation>
    <scope>NUCLEOTIDE SEQUENCE [LARGE SCALE GENOMIC DNA]</scope>
    <source>
        <strain evidence="8 9">MCA 2952</strain>
    </source>
</reference>